<evidence type="ECO:0000313" key="2">
    <source>
        <dbReference type="Proteomes" id="UP000828251"/>
    </source>
</evidence>
<sequence length="218" mass="25513">MRTNPQNILKGHIIDSRKGNSHSGKSLIKSIRGRGGNLNLSVTHESLSLKLWVLWQSSLVCKLEFLLQINQKLNLEIFELLVFHEYNREHKLDLISLLETRVSCEKADLIIAKLGFNNSHRVEVVDFSGAGWIEHPSFSNFVKENWRMSESMLSLYSKFTDQVKIWNKDVYGHIFTCKKLLTCKLERIEFERDRSNSEFLKQIEMDVQEELENVLHHE</sequence>
<protein>
    <submittedName>
        <fullName evidence="1">Uncharacterized protein</fullName>
    </submittedName>
</protein>
<accession>A0A9D4A0I0</accession>
<dbReference type="OrthoDB" id="1001832at2759"/>
<dbReference type="AlphaFoldDB" id="A0A9D4A0I0"/>
<evidence type="ECO:0000313" key="1">
    <source>
        <dbReference type="EMBL" id="KAH1080302.1"/>
    </source>
</evidence>
<keyword evidence="2" id="KW-1185">Reference proteome</keyword>
<organism evidence="1 2">
    <name type="scientific">Gossypium stocksii</name>
    <dbReference type="NCBI Taxonomy" id="47602"/>
    <lineage>
        <taxon>Eukaryota</taxon>
        <taxon>Viridiplantae</taxon>
        <taxon>Streptophyta</taxon>
        <taxon>Embryophyta</taxon>
        <taxon>Tracheophyta</taxon>
        <taxon>Spermatophyta</taxon>
        <taxon>Magnoliopsida</taxon>
        <taxon>eudicotyledons</taxon>
        <taxon>Gunneridae</taxon>
        <taxon>Pentapetalae</taxon>
        <taxon>rosids</taxon>
        <taxon>malvids</taxon>
        <taxon>Malvales</taxon>
        <taxon>Malvaceae</taxon>
        <taxon>Malvoideae</taxon>
        <taxon>Gossypium</taxon>
    </lineage>
</organism>
<comment type="caution">
    <text evidence="1">The sequence shown here is derived from an EMBL/GenBank/DDBJ whole genome shotgun (WGS) entry which is preliminary data.</text>
</comment>
<dbReference type="Proteomes" id="UP000828251">
    <property type="component" value="Unassembled WGS sequence"/>
</dbReference>
<reference evidence="1 2" key="1">
    <citation type="journal article" date="2021" name="Plant Biotechnol. J.">
        <title>Multi-omics assisted identification of the key and species-specific regulatory components of drought-tolerant mechanisms in Gossypium stocksii.</title>
        <authorList>
            <person name="Yu D."/>
            <person name="Ke L."/>
            <person name="Zhang D."/>
            <person name="Wu Y."/>
            <person name="Sun Y."/>
            <person name="Mei J."/>
            <person name="Sun J."/>
            <person name="Sun Y."/>
        </authorList>
    </citation>
    <scope>NUCLEOTIDE SEQUENCE [LARGE SCALE GENOMIC DNA]</scope>
    <source>
        <strain evidence="2">cv. E1</strain>
        <tissue evidence="1">Leaf</tissue>
    </source>
</reference>
<gene>
    <name evidence="1" type="ORF">J1N35_020063</name>
</gene>
<proteinExistence type="predicted"/>
<dbReference type="EMBL" id="JAIQCV010000007">
    <property type="protein sequence ID" value="KAH1080302.1"/>
    <property type="molecule type" value="Genomic_DNA"/>
</dbReference>
<name>A0A9D4A0I0_9ROSI</name>